<evidence type="ECO:0000313" key="7">
    <source>
        <dbReference type="EMBL" id="RDW23130.1"/>
    </source>
</evidence>
<feature type="compositionally biased region" description="Basic and acidic residues" evidence="6">
    <location>
        <begin position="277"/>
        <end position="286"/>
    </location>
</feature>
<dbReference type="VEuPathDB" id="FungiDB:YALI1_E06882g"/>
<dbReference type="Pfam" id="PF05890">
    <property type="entry name" value="Ebp2"/>
    <property type="match status" value="1"/>
</dbReference>
<evidence type="ECO:0000256" key="5">
    <source>
        <dbReference type="ARBA" id="ARBA00023242"/>
    </source>
</evidence>
<keyword evidence="4" id="KW-0175">Coiled coil</keyword>
<evidence type="ECO:0000256" key="4">
    <source>
        <dbReference type="ARBA" id="ARBA00023054"/>
    </source>
</evidence>
<accession>A0A371BZQ2</accession>
<dbReference type="PANTHER" id="PTHR13028">
    <property type="entry name" value="RRNA PROCESSING PROTEIN EBNA1-BINDING PROTEIN-RELATED"/>
    <property type="match status" value="1"/>
</dbReference>
<keyword evidence="3" id="KW-0690">Ribosome biogenesis</keyword>
<gene>
    <name evidence="7" type="ORF">B0I71DRAFT_161369</name>
</gene>
<feature type="compositionally biased region" description="Acidic residues" evidence="6">
    <location>
        <begin position="92"/>
        <end position="104"/>
    </location>
</feature>
<dbReference type="GO" id="GO:0042273">
    <property type="term" value="P:ribosomal large subunit biogenesis"/>
    <property type="evidence" value="ECO:0007669"/>
    <property type="project" value="TreeGrafter"/>
</dbReference>
<feature type="compositionally biased region" description="Acidic residues" evidence="6">
    <location>
        <begin position="116"/>
        <end position="127"/>
    </location>
</feature>
<dbReference type="GO" id="GO:0034399">
    <property type="term" value="C:nuclear periphery"/>
    <property type="evidence" value="ECO:0007669"/>
    <property type="project" value="TreeGrafter"/>
</dbReference>
<dbReference type="Proteomes" id="UP000256601">
    <property type="component" value="Unassembled WGS sequence"/>
</dbReference>
<dbReference type="PANTHER" id="PTHR13028:SF0">
    <property type="entry name" value="RRNA-PROCESSING PROTEIN EBP2-RELATED"/>
    <property type="match status" value="1"/>
</dbReference>
<feature type="compositionally biased region" description="Basic and acidic residues" evidence="6">
    <location>
        <begin position="321"/>
        <end position="336"/>
    </location>
</feature>
<protein>
    <submittedName>
        <fullName evidence="7">Eukaryotic rRNA processing protein EBP2-domain-containing protein</fullName>
    </submittedName>
</protein>
<evidence type="ECO:0000256" key="6">
    <source>
        <dbReference type="SAM" id="MobiDB-lite"/>
    </source>
</evidence>
<dbReference type="GO" id="GO:0030687">
    <property type="term" value="C:preribosome, large subunit precursor"/>
    <property type="evidence" value="ECO:0007669"/>
    <property type="project" value="TreeGrafter"/>
</dbReference>
<dbReference type="GO" id="GO:0005730">
    <property type="term" value="C:nucleolus"/>
    <property type="evidence" value="ECO:0007669"/>
    <property type="project" value="UniProtKB-SubCell"/>
</dbReference>
<organism evidence="7 8">
    <name type="scientific">Yarrowia lipolytica</name>
    <name type="common">Candida lipolytica</name>
    <dbReference type="NCBI Taxonomy" id="4952"/>
    <lineage>
        <taxon>Eukaryota</taxon>
        <taxon>Fungi</taxon>
        <taxon>Dikarya</taxon>
        <taxon>Ascomycota</taxon>
        <taxon>Saccharomycotina</taxon>
        <taxon>Dipodascomycetes</taxon>
        <taxon>Dipodascales</taxon>
        <taxon>Dipodascales incertae sedis</taxon>
        <taxon>Yarrowia</taxon>
    </lineage>
</organism>
<feature type="compositionally biased region" description="Basic residues" evidence="6">
    <location>
        <begin position="369"/>
        <end position="385"/>
    </location>
</feature>
<sequence length="385" mass="43562">MGAPKLKDSLKAAKANDKAAKLTAKKGVLPKPKDLAVVAKQQIAHEDDGDDEEDEDDEEEDEEDEEDEDKTPVLSRKEARKMKKLAAAAAAAEEDDDEEDDDEVPQLYDTTRLDLSESESEIENVENEVEDIPLSDVELDSDNDAIPYQKVTKNNKPALMQAKARISLPYAKMTFVDTLVHTSGAIELKDIYDDMEKELAFYKQGLDAAKVARKELLKAKVPFTRPLDYFAEMVKSDEHMEKLKQKLIEEATSKKASEEARRQRDLKKFGKKVQHNKLQERAKDKKETLEKIKSLKRKRAGQEMTSEEFDIAVEEAAADNHNIEGKNHKRQAKDAKFGFGGKKRFRKANTSESSGDLSGFNQKRNNAPVKKRQQSRPGKSRRNRG</sequence>
<comment type="similarity">
    <text evidence="2">Belongs to the EBP2 family.</text>
</comment>
<feature type="compositionally biased region" description="Polar residues" evidence="6">
    <location>
        <begin position="350"/>
        <end position="365"/>
    </location>
</feature>
<dbReference type="VEuPathDB" id="FungiDB:YALI0_E05797g"/>
<keyword evidence="5" id="KW-0539">Nucleus</keyword>
<feature type="region of interest" description="Disordered" evidence="6">
    <location>
        <begin position="254"/>
        <end position="286"/>
    </location>
</feature>
<feature type="compositionally biased region" description="Basic and acidic residues" evidence="6">
    <location>
        <begin position="254"/>
        <end position="268"/>
    </location>
</feature>
<proteinExistence type="inferred from homology"/>
<name>A0A371BZQ2_YARLL</name>
<evidence type="ECO:0000256" key="3">
    <source>
        <dbReference type="ARBA" id="ARBA00022517"/>
    </source>
</evidence>
<evidence type="ECO:0000256" key="2">
    <source>
        <dbReference type="ARBA" id="ARBA00007336"/>
    </source>
</evidence>
<dbReference type="InterPro" id="IPR008610">
    <property type="entry name" value="Ebp2"/>
</dbReference>
<evidence type="ECO:0000256" key="1">
    <source>
        <dbReference type="ARBA" id="ARBA00004604"/>
    </source>
</evidence>
<feature type="compositionally biased region" description="Acidic residues" evidence="6">
    <location>
        <begin position="47"/>
        <end position="69"/>
    </location>
</feature>
<reference evidence="7 8" key="1">
    <citation type="submission" date="2018-07" db="EMBL/GenBank/DDBJ databases">
        <title>Draft Genome Assemblies for Five Robust Yarrowia lipolytica Strains Exhibiting High Lipid Production and Pentose Sugar Utilization and Sugar Alcohol Secretion from Undetoxified Lignocellulosic Biomass Hydrolysates.</title>
        <authorList>
            <consortium name="DOE Joint Genome Institute"/>
            <person name="Walker C."/>
            <person name="Ryu S."/>
            <person name="Na H."/>
            <person name="Zane M."/>
            <person name="LaButti K."/>
            <person name="Lipzen A."/>
            <person name="Haridas S."/>
            <person name="Barry K."/>
            <person name="Grigoriev I.V."/>
            <person name="Quarterman J."/>
            <person name="Slininger P."/>
            <person name="Dien B."/>
            <person name="Trinh C.T."/>
        </authorList>
    </citation>
    <scope>NUCLEOTIDE SEQUENCE [LARGE SCALE GENOMIC DNA]</scope>
    <source>
        <strain evidence="7 8">YB392</strain>
    </source>
</reference>
<comment type="subcellular location">
    <subcellularLocation>
        <location evidence="1">Nucleus</location>
        <location evidence="1">Nucleolus</location>
    </subcellularLocation>
</comment>
<dbReference type="OrthoDB" id="443772at2759"/>
<dbReference type="GO" id="GO:0006364">
    <property type="term" value="P:rRNA processing"/>
    <property type="evidence" value="ECO:0007669"/>
    <property type="project" value="TreeGrafter"/>
</dbReference>
<evidence type="ECO:0000313" key="8">
    <source>
        <dbReference type="Proteomes" id="UP000256601"/>
    </source>
</evidence>
<feature type="region of interest" description="Disordered" evidence="6">
    <location>
        <begin position="320"/>
        <end position="385"/>
    </location>
</feature>
<feature type="region of interest" description="Disordered" evidence="6">
    <location>
        <begin position="23"/>
        <end position="127"/>
    </location>
</feature>
<dbReference type="EMBL" id="KZ859110">
    <property type="protein sequence ID" value="RDW23130.1"/>
    <property type="molecule type" value="Genomic_DNA"/>
</dbReference>
<dbReference type="AlphaFoldDB" id="A0A371BZQ2"/>